<dbReference type="RefSeq" id="WP_378959154.1">
    <property type="nucleotide sequence ID" value="NZ_JBHRXC010000001.1"/>
</dbReference>
<protein>
    <submittedName>
        <fullName evidence="1">Uncharacterized protein</fullName>
    </submittedName>
</protein>
<proteinExistence type="predicted"/>
<organism evidence="1 2">
    <name type="scientific">Pedobacter jamesrossensis</name>
    <dbReference type="NCBI Taxonomy" id="1908238"/>
    <lineage>
        <taxon>Bacteria</taxon>
        <taxon>Pseudomonadati</taxon>
        <taxon>Bacteroidota</taxon>
        <taxon>Sphingobacteriia</taxon>
        <taxon>Sphingobacteriales</taxon>
        <taxon>Sphingobacteriaceae</taxon>
        <taxon>Pedobacter</taxon>
    </lineage>
</organism>
<dbReference type="PROSITE" id="PS51257">
    <property type="entry name" value="PROKAR_LIPOPROTEIN"/>
    <property type="match status" value="1"/>
</dbReference>
<evidence type="ECO:0000313" key="1">
    <source>
        <dbReference type="EMBL" id="MFC4195838.1"/>
    </source>
</evidence>
<comment type="caution">
    <text evidence="1">The sequence shown here is derived from an EMBL/GenBank/DDBJ whole genome shotgun (WGS) entry which is preliminary data.</text>
</comment>
<gene>
    <name evidence="1" type="ORF">ACFOUY_03925</name>
</gene>
<evidence type="ECO:0000313" key="2">
    <source>
        <dbReference type="Proteomes" id="UP001595792"/>
    </source>
</evidence>
<sequence>MKKTLVVAFLAFIFSGCGVMKSTESVNLITLTGKVEKLGITSYRYGTHSIRTQGQIYALKSAGFNLDNYLDRQVTLKGTKVAGYPLEGGPELIEVVNINGQ</sequence>
<accession>A0ABV8NJ66</accession>
<reference evidence="2" key="1">
    <citation type="journal article" date="2019" name="Int. J. Syst. Evol. Microbiol.">
        <title>The Global Catalogue of Microorganisms (GCM) 10K type strain sequencing project: providing services to taxonomists for standard genome sequencing and annotation.</title>
        <authorList>
            <consortium name="The Broad Institute Genomics Platform"/>
            <consortium name="The Broad Institute Genome Sequencing Center for Infectious Disease"/>
            <person name="Wu L."/>
            <person name="Ma J."/>
        </authorList>
    </citation>
    <scope>NUCLEOTIDE SEQUENCE [LARGE SCALE GENOMIC DNA]</scope>
    <source>
        <strain evidence="2">CCM 8689</strain>
    </source>
</reference>
<name>A0ABV8NJ66_9SPHI</name>
<dbReference type="Proteomes" id="UP001595792">
    <property type="component" value="Unassembled WGS sequence"/>
</dbReference>
<dbReference type="EMBL" id="JBHSBY010000022">
    <property type="protein sequence ID" value="MFC4195838.1"/>
    <property type="molecule type" value="Genomic_DNA"/>
</dbReference>
<keyword evidence="2" id="KW-1185">Reference proteome</keyword>